<evidence type="ECO:0000313" key="2">
    <source>
        <dbReference type="Proteomes" id="UP000053354"/>
    </source>
</evidence>
<dbReference type="KEGG" id="pll:I858_003570"/>
<dbReference type="EMBL" id="CP016540">
    <property type="protein sequence ID" value="ANU26110.1"/>
    <property type="molecule type" value="Genomic_DNA"/>
</dbReference>
<keyword evidence="2" id="KW-1185">Reference proteome</keyword>
<name>A0A1B1RYV3_9BACL</name>
<organism evidence="1 2">
    <name type="scientific">Planococcus versutus</name>
    <dbReference type="NCBI Taxonomy" id="1302659"/>
    <lineage>
        <taxon>Bacteria</taxon>
        <taxon>Bacillati</taxon>
        <taxon>Bacillota</taxon>
        <taxon>Bacilli</taxon>
        <taxon>Bacillales</taxon>
        <taxon>Caryophanaceae</taxon>
        <taxon>Planococcus</taxon>
    </lineage>
</organism>
<dbReference type="AlphaFoldDB" id="A0A1B1RYV3"/>
<sequence>MNGIDEEKVVDFIGYVYGIIVDGDTKWSKCITAVIRNYEFRRQGSTKKTRESVDSLAFLCL</sequence>
<reference evidence="1" key="1">
    <citation type="submission" date="2016-10" db="EMBL/GenBank/DDBJ databases">
        <authorList>
            <person name="See-Too W.S."/>
        </authorList>
    </citation>
    <scope>NUCLEOTIDE SEQUENCE</scope>
    <source>
        <strain evidence="1">L10.15</strain>
    </source>
</reference>
<proteinExistence type="predicted"/>
<dbReference type="STRING" id="1302659.I858_003570"/>
<dbReference type="Proteomes" id="UP000053354">
    <property type="component" value="Chromosome"/>
</dbReference>
<gene>
    <name evidence="1" type="ORF">I858_003570</name>
</gene>
<protein>
    <submittedName>
        <fullName evidence="1">Uncharacterized protein</fullName>
    </submittedName>
</protein>
<evidence type="ECO:0000313" key="1">
    <source>
        <dbReference type="EMBL" id="ANU26110.1"/>
    </source>
</evidence>
<accession>A0A1B1RYV3</accession>